<feature type="region of interest" description="Disordered" evidence="1">
    <location>
        <begin position="81"/>
        <end position="126"/>
    </location>
</feature>
<proteinExistence type="predicted"/>
<comment type="caution">
    <text evidence="2">The sequence shown here is derived from an EMBL/GenBank/DDBJ whole genome shotgun (WGS) entry which is preliminary data.</text>
</comment>
<organism evidence="2 3">
    <name type="scientific">Marchantia polymorpha subsp. ruderalis</name>
    <dbReference type="NCBI Taxonomy" id="1480154"/>
    <lineage>
        <taxon>Eukaryota</taxon>
        <taxon>Viridiplantae</taxon>
        <taxon>Streptophyta</taxon>
        <taxon>Embryophyta</taxon>
        <taxon>Marchantiophyta</taxon>
        <taxon>Marchantiopsida</taxon>
        <taxon>Marchantiidae</taxon>
        <taxon>Marchantiales</taxon>
        <taxon>Marchantiaceae</taxon>
        <taxon>Marchantia</taxon>
    </lineage>
</organism>
<sequence>MRCERRGFLTVSSCGHSAGRRLTGLMNKRFCEFEGGEEGRETEERRRGGSGGRELMQQRDCEIEWRHMEAIAGSKIRRLAEKRARKDKGQSRNSGMLEPGRDWGEDIGEGQDRAHKERQERCERATVRPAGSQVGLFGYHPSLAMKKRLIGALSPPSHTREAGSSSGFAFPGAHRTCPVDLQRLGVGSTRGLGLGWVGFGLGLGRGK</sequence>
<gene>
    <name evidence="2" type="ORF">AXG93_2091s1150</name>
</gene>
<reference evidence="2" key="1">
    <citation type="submission" date="2016-03" db="EMBL/GenBank/DDBJ databases">
        <title>Mechanisms controlling the formation of the plant cell surface in tip-growing cells are functionally conserved among land plants.</title>
        <authorList>
            <person name="Honkanen S."/>
            <person name="Jones V.A."/>
            <person name="Morieri G."/>
            <person name="Champion C."/>
            <person name="Hetherington A.J."/>
            <person name="Kelly S."/>
            <person name="Saint-Marcoux D."/>
            <person name="Proust H."/>
            <person name="Prescott H."/>
            <person name="Dolan L."/>
        </authorList>
    </citation>
    <scope>NUCLEOTIDE SEQUENCE [LARGE SCALE GENOMIC DNA]</scope>
    <source>
        <tissue evidence="2">Whole gametophyte</tissue>
    </source>
</reference>
<evidence type="ECO:0000313" key="2">
    <source>
        <dbReference type="EMBL" id="OAE28708.1"/>
    </source>
</evidence>
<name>A0A176W6L7_MARPO</name>
<feature type="compositionally biased region" description="Basic and acidic residues" evidence="1">
    <location>
        <begin position="99"/>
        <end position="126"/>
    </location>
</feature>
<feature type="region of interest" description="Disordered" evidence="1">
    <location>
        <begin position="35"/>
        <end position="55"/>
    </location>
</feature>
<protein>
    <submittedName>
        <fullName evidence="2">Uncharacterized protein</fullName>
    </submittedName>
</protein>
<accession>A0A176W6L7</accession>
<feature type="compositionally biased region" description="Basic and acidic residues" evidence="1">
    <location>
        <begin position="81"/>
        <end position="90"/>
    </location>
</feature>
<evidence type="ECO:0000313" key="3">
    <source>
        <dbReference type="Proteomes" id="UP000077202"/>
    </source>
</evidence>
<dbReference type="EMBL" id="LVLJ01001679">
    <property type="protein sequence ID" value="OAE28708.1"/>
    <property type="molecule type" value="Genomic_DNA"/>
</dbReference>
<evidence type="ECO:0000256" key="1">
    <source>
        <dbReference type="SAM" id="MobiDB-lite"/>
    </source>
</evidence>
<feature type="compositionally biased region" description="Basic and acidic residues" evidence="1">
    <location>
        <begin position="35"/>
        <end position="47"/>
    </location>
</feature>
<keyword evidence="3" id="KW-1185">Reference proteome</keyword>
<dbReference type="AlphaFoldDB" id="A0A176W6L7"/>
<dbReference type="Proteomes" id="UP000077202">
    <property type="component" value="Unassembled WGS sequence"/>
</dbReference>